<reference evidence="2" key="1">
    <citation type="submission" date="2021-09" db="EMBL/GenBank/DDBJ databases">
        <title>A high-quality genome of the endoparasitic fungus Hirsutella rhossiliensis with a comparison of Hirsutella genomes reveals transposable elements contributing to genome size variation.</title>
        <authorList>
            <person name="Lin R."/>
            <person name="Jiao Y."/>
            <person name="Sun X."/>
            <person name="Ling J."/>
            <person name="Xie B."/>
            <person name="Cheng X."/>
        </authorList>
    </citation>
    <scope>NUCLEOTIDE SEQUENCE</scope>
    <source>
        <strain evidence="2">HR02</strain>
    </source>
</reference>
<dbReference type="CDD" id="cd00657">
    <property type="entry name" value="Ferritin_like"/>
    <property type="match status" value="1"/>
</dbReference>
<feature type="chain" id="PRO_5040512048" evidence="1">
    <location>
        <begin position="19"/>
        <end position="307"/>
    </location>
</feature>
<evidence type="ECO:0000256" key="1">
    <source>
        <dbReference type="SAM" id="SignalP"/>
    </source>
</evidence>
<name>A0A9P8SJU8_9HYPO</name>
<comment type="caution">
    <text evidence="2">The sequence shown here is derived from an EMBL/GenBank/DDBJ whole genome shotgun (WGS) entry which is preliminary data.</text>
</comment>
<evidence type="ECO:0000313" key="2">
    <source>
        <dbReference type="EMBL" id="KAH0963426.1"/>
    </source>
</evidence>
<keyword evidence="3" id="KW-1185">Reference proteome</keyword>
<proteinExistence type="predicted"/>
<dbReference type="SUPFAM" id="SSF47240">
    <property type="entry name" value="Ferritin-like"/>
    <property type="match status" value="1"/>
</dbReference>
<dbReference type="EMBL" id="JAIZPD010000005">
    <property type="protein sequence ID" value="KAH0963426.1"/>
    <property type="molecule type" value="Genomic_DNA"/>
</dbReference>
<dbReference type="PANTHER" id="PTHR31694">
    <property type="entry name" value="DESICCATION-LIKE PROTEIN"/>
    <property type="match status" value="1"/>
</dbReference>
<dbReference type="AlphaFoldDB" id="A0A9P8SJU8"/>
<dbReference type="InterPro" id="IPR009078">
    <property type="entry name" value="Ferritin-like_SF"/>
</dbReference>
<organism evidence="2 3">
    <name type="scientific">Hirsutella rhossiliensis</name>
    <dbReference type="NCBI Taxonomy" id="111463"/>
    <lineage>
        <taxon>Eukaryota</taxon>
        <taxon>Fungi</taxon>
        <taxon>Dikarya</taxon>
        <taxon>Ascomycota</taxon>
        <taxon>Pezizomycotina</taxon>
        <taxon>Sordariomycetes</taxon>
        <taxon>Hypocreomycetidae</taxon>
        <taxon>Hypocreales</taxon>
        <taxon>Ophiocordycipitaceae</taxon>
        <taxon>Hirsutella</taxon>
    </lineage>
</organism>
<dbReference type="OrthoDB" id="1001765at2759"/>
<keyword evidence="1" id="KW-0732">Signal</keyword>
<dbReference type="Proteomes" id="UP000824596">
    <property type="component" value="Unassembled WGS sequence"/>
</dbReference>
<dbReference type="PANTHER" id="PTHR31694:SF26">
    <property type="entry name" value="OS05G0151100 PROTEIN"/>
    <property type="match status" value="1"/>
</dbReference>
<dbReference type="Pfam" id="PF13668">
    <property type="entry name" value="Ferritin_2"/>
    <property type="match status" value="1"/>
</dbReference>
<gene>
    <name evidence="2" type="ORF">HRG_05936</name>
</gene>
<dbReference type="InterPro" id="IPR052965">
    <property type="entry name" value="Pigment-catalase-like"/>
</dbReference>
<sequence length="307" mass="32586">MRRSISLLAACLVSFGLAAPLDQDSKLGDVDILNYALTLEFLESKFYSEGLSNFTEANFLDAGFSKEFYKNLKGISQDEKDHVAFLSTALGDKAIKEPSFAFPVKDAASFVGLSSVLEGVGVSAYLGAAPAITNKDYLTAAGSILTVEARHASYIRAALKQKPFPAAFDTPLGFNQVFSLAAQFVTGFAEGTKVPFKPFPKLTAVPSSGDKFCAGKGSVTFKDAQGENKPDKVYAVFYSGLETYYVQVTNSGDKDYTASIPGPDFATKGQSAPKGQTYVVLSTADGKDTKANDENIIAGVGILEIGC</sequence>
<dbReference type="RefSeq" id="XP_044720939.1">
    <property type="nucleotide sequence ID" value="XM_044864407.1"/>
</dbReference>
<protein>
    <submittedName>
        <fullName evidence="2">Ferritin-like domain-containing protein</fullName>
    </submittedName>
</protein>
<feature type="signal peptide" evidence="1">
    <location>
        <begin position="1"/>
        <end position="18"/>
    </location>
</feature>
<dbReference type="GeneID" id="68355065"/>
<evidence type="ECO:0000313" key="3">
    <source>
        <dbReference type="Proteomes" id="UP000824596"/>
    </source>
</evidence>
<accession>A0A9P8SJU8</accession>